<evidence type="ECO:0000256" key="4">
    <source>
        <dbReference type="ARBA" id="ARBA00022692"/>
    </source>
</evidence>
<feature type="transmembrane region" description="Helical" evidence="7">
    <location>
        <begin position="52"/>
        <end position="72"/>
    </location>
</feature>
<feature type="transmembrane region" description="Helical" evidence="7">
    <location>
        <begin position="554"/>
        <end position="574"/>
    </location>
</feature>
<accession>A0ABX0JZA4</accession>
<evidence type="ECO:0000256" key="2">
    <source>
        <dbReference type="ARBA" id="ARBA00022448"/>
    </source>
</evidence>
<proteinExistence type="predicted"/>
<dbReference type="PANTHER" id="PTHR30509:SF9">
    <property type="entry name" value="MULTIDRUG RESISTANCE PROTEIN MDTO"/>
    <property type="match status" value="1"/>
</dbReference>
<evidence type="ECO:0000313" key="9">
    <source>
        <dbReference type="Proteomes" id="UP000631653"/>
    </source>
</evidence>
<evidence type="ECO:0000256" key="7">
    <source>
        <dbReference type="SAM" id="Phobius"/>
    </source>
</evidence>
<feature type="transmembrane region" description="Helical" evidence="7">
    <location>
        <begin position="125"/>
        <end position="145"/>
    </location>
</feature>
<keyword evidence="5 7" id="KW-1133">Transmembrane helix</keyword>
<organism evidence="8 9">
    <name type="scientific">Acetobacter conturbans</name>
    <dbReference type="NCBI Taxonomy" id="1737472"/>
    <lineage>
        <taxon>Bacteria</taxon>
        <taxon>Pseudomonadati</taxon>
        <taxon>Pseudomonadota</taxon>
        <taxon>Alphaproteobacteria</taxon>
        <taxon>Acetobacterales</taxon>
        <taxon>Acetobacteraceae</taxon>
        <taxon>Acetobacter</taxon>
    </lineage>
</organism>
<keyword evidence="3" id="KW-1003">Cell membrane</keyword>
<evidence type="ECO:0000256" key="5">
    <source>
        <dbReference type="ARBA" id="ARBA00022989"/>
    </source>
</evidence>
<dbReference type="EMBL" id="WOSY01000007">
    <property type="protein sequence ID" value="NHN88676.1"/>
    <property type="molecule type" value="Genomic_DNA"/>
</dbReference>
<feature type="transmembrane region" description="Helical" evidence="7">
    <location>
        <begin position="435"/>
        <end position="463"/>
    </location>
</feature>
<dbReference type="Proteomes" id="UP000631653">
    <property type="component" value="Unassembled WGS sequence"/>
</dbReference>
<dbReference type="PANTHER" id="PTHR30509">
    <property type="entry name" value="P-HYDROXYBENZOIC ACID EFFLUX PUMP SUBUNIT-RELATED"/>
    <property type="match status" value="1"/>
</dbReference>
<reference evidence="8 9" key="1">
    <citation type="journal article" date="2020" name="Int. J. Syst. Evol. Microbiol.">
        <title>Novel acetic acid bacteria from cider fermentations: Acetobacter conturbans sp. nov. and Acetobacter fallax sp. nov.</title>
        <authorList>
            <person name="Sombolestani A.S."/>
            <person name="Cleenwerck I."/>
            <person name="Cnockaert M."/>
            <person name="Borremans W."/>
            <person name="Wieme A.D."/>
            <person name="De Vuyst L."/>
            <person name="Vandamme P."/>
        </authorList>
    </citation>
    <scope>NUCLEOTIDE SEQUENCE [LARGE SCALE GENOMIC DNA]</scope>
    <source>
        <strain evidence="8 9">LMG 1627</strain>
    </source>
</reference>
<keyword evidence="9" id="KW-1185">Reference proteome</keyword>
<keyword evidence="4 7" id="KW-0812">Transmembrane</keyword>
<name>A0ABX0JZA4_9PROT</name>
<evidence type="ECO:0000256" key="3">
    <source>
        <dbReference type="ARBA" id="ARBA00022475"/>
    </source>
</evidence>
<comment type="caution">
    <text evidence="8">The sequence shown here is derived from an EMBL/GenBank/DDBJ whole genome shotgun (WGS) entry which is preliminary data.</text>
</comment>
<evidence type="ECO:0000256" key="6">
    <source>
        <dbReference type="ARBA" id="ARBA00023136"/>
    </source>
</evidence>
<feature type="transmembrane region" description="Helical" evidence="7">
    <location>
        <begin position="475"/>
        <end position="494"/>
    </location>
</feature>
<comment type="subcellular location">
    <subcellularLocation>
        <location evidence="1">Cell membrane</location>
        <topology evidence="1">Multi-pass membrane protein</topology>
    </subcellularLocation>
</comment>
<keyword evidence="2" id="KW-0813">Transport</keyword>
<evidence type="ECO:0000313" key="8">
    <source>
        <dbReference type="EMBL" id="NHN88676.1"/>
    </source>
</evidence>
<gene>
    <name evidence="8" type="ORF">GOB81_08540</name>
</gene>
<sequence length="750" mass="82724">MSDGAIPEQHPFMARFEHLLARSGLSAPFGSGPLGKWIARQKWFYAPSLLNFGYALRTTIASLIALGIALWWELGSPQWAPLTVWMIAQGSRGKSLAKARWHMFGMVVGTFVAFTLVAAAPQQPLLFILLLAASIGALCFIGTLLPGPASMANYRMHGMRASGFTVSIISLDGISDPEHIFQITMARVTYITLGIVCETVISSLFQFRLNERARNRLADNYIVAMKPTANTLGALLGGDKDVLRTSAEMMTTLAGLGDQIEFAEIEMGRHGHEGDHARAALSGVAALFSRGLDLSALMDDPATYGPYWRALAARSRTFLLSLPERLRDPDEFTAVMTELRDLRATSRVDAATCLAREMEMVTNPPVNVAQETVITREGQALHVLGDMLDELRKSLAQFDASRNPPAHDHFHYPIQTWRDWRQATGNSLRASVSMFVAGVIWITTGWPQGLFFLMFVGIINSLFSTLETPAVATRAFLHGTICVIVVSTFMAFIVMPAITTYEMMALCFIPVMMIGGLAFSNPATILGAVAYNLFLTILISPFNDERMLDEVTFFNTAMPLFLTMAFCMWMYRVFLPLDPDGVRWNMRAQILLMLRKLARSRYPLMSHDVIGVSIERMVRLLNTVGGRRGPVIDAYLHGVLSGMTVGLAILNLRAVLERGALPSAAARDVQEMLVRMAQFTGRYGGHYGRTERATSGAVAALVRLEQSETNLSQRVEILRALASLRVIAAELSNNRLFFDASSPYLDPVFS</sequence>
<keyword evidence="6 7" id="KW-0472">Membrane</keyword>
<dbReference type="Pfam" id="PF04632">
    <property type="entry name" value="FUSC"/>
    <property type="match status" value="1"/>
</dbReference>
<evidence type="ECO:0000256" key="1">
    <source>
        <dbReference type="ARBA" id="ARBA00004651"/>
    </source>
</evidence>
<feature type="transmembrane region" description="Helical" evidence="7">
    <location>
        <begin position="101"/>
        <end position="119"/>
    </location>
</feature>
<feature type="transmembrane region" description="Helical" evidence="7">
    <location>
        <begin position="187"/>
        <end position="207"/>
    </location>
</feature>
<feature type="transmembrane region" description="Helical" evidence="7">
    <location>
        <begin position="525"/>
        <end position="542"/>
    </location>
</feature>
<dbReference type="InterPro" id="IPR006726">
    <property type="entry name" value="PHBA_efflux_AaeB/fusaric-R"/>
</dbReference>
<protein>
    <submittedName>
        <fullName evidence="8">FUSC family protein</fullName>
    </submittedName>
</protein>